<feature type="transmembrane region" description="Helical" evidence="1">
    <location>
        <begin position="59"/>
        <end position="83"/>
    </location>
</feature>
<name>A0A5N0TGZ5_9MICO</name>
<reference evidence="3" key="1">
    <citation type="submission" date="2019-09" db="EMBL/GenBank/DDBJ databases">
        <title>Mumia zhuanghuii sp. nov. isolated from the intestinal contents of plateau pika (Ochotona curzoniae) in the Qinghai-Tibet plateau of China.</title>
        <authorList>
            <person name="Tian Z."/>
        </authorList>
    </citation>
    <scope>NUCLEOTIDE SEQUENCE [LARGE SCALE GENOMIC DNA]</scope>
    <source>
        <strain evidence="3">L-033</strain>
    </source>
</reference>
<evidence type="ECO:0000313" key="2">
    <source>
        <dbReference type="EMBL" id="KAA9133718.1"/>
    </source>
</evidence>
<dbReference type="AlphaFoldDB" id="A0A5N0TGZ5"/>
<protein>
    <submittedName>
        <fullName evidence="2">Uncharacterized protein</fullName>
    </submittedName>
</protein>
<keyword evidence="1" id="KW-0472">Membrane</keyword>
<keyword evidence="3" id="KW-1185">Reference proteome</keyword>
<evidence type="ECO:0000256" key="1">
    <source>
        <dbReference type="SAM" id="Phobius"/>
    </source>
</evidence>
<comment type="caution">
    <text evidence="2">The sequence shown here is derived from an EMBL/GenBank/DDBJ whole genome shotgun (WGS) entry which is preliminary data.</text>
</comment>
<dbReference type="EMBL" id="VYUY01000009">
    <property type="protein sequence ID" value="KAA9133718.1"/>
    <property type="molecule type" value="Genomic_DNA"/>
</dbReference>
<accession>A0A5N0TGZ5</accession>
<keyword evidence="1" id="KW-1133">Transmembrane helix</keyword>
<gene>
    <name evidence="2" type="ORF">F6B40_08165</name>
</gene>
<proteinExistence type="predicted"/>
<sequence>MCLGGHPDIATLASLKRTQANALLDRWMTSKYRTRSEADYVLRFLRGRLAERGSASDNAVAMASLVAGIGAIAIATVVGWITVLSSAEADAVRSIQNLAWLGGVAVLGILIFLIAALRPGFHARKDAARIREVEAAIFIDQRERHILSSRRNIAALARSRAADQLLS</sequence>
<organism evidence="2 3">
    <name type="scientific">Microbacterium caowuchunii</name>
    <dbReference type="NCBI Taxonomy" id="2614638"/>
    <lineage>
        <taxon>Bacteria</taxon>
        <taxon>Bacillati</taxon>
        <taxon>Actinomycetota</taxon>
        <taxon>Actinomycetes</taxon>
        <taxon>Micrococcales</taxon>
        <taxon>Microbacteriaceae</taxon>
        <taxon>Microbacterium</taxon>
    </lineage>
</organism>
<dbReference type="Proteomes" id="UP000326838">
    <property type="component" value="Unassembled WGS sequence"/>
</dbReference>
<dbReference type="RefSeq" id="WP_150893026.1">
    <property type="nucleotide sequence ID" value="NZ_VYUY01000009.1"/>
</dbReference>
<evidence type="ECO:0000313" key="3">
    <source>
        <dbReference type="Proteomes" id="UP000326838"/>
    </source>
</evidence>
<keyword evidence="1" id="KW-0812">Transmembrane</keyword>
<feature type="transmembrane region" description="Helical" evidence="1">
    <location>
        <begin position="98"/>
        <end position="117"/>
    </location>
</feature>